<keyword evidence="4 6" id="KW-1133">Transmembrane helix</keyword>
<proteinExistence type="predicted"/>
<evidence type="ECO:0000256" key="6">
    <source>
        <dbReference type="SAM" id="Phobius"/>
    </source>
</evidence>
<dbReference type="NCBIfam" id="NF037997">
    <property type="entry name" value="Na_Pi_symport"/>
    <property type="match status" value="1"/>
</dbReference>
<feature type="transmembrane region" description="Helical" evidence="6">
    <location>
        <begin position="53"/>
        <end position="73"/>
    </location>
</feature>
<keyword evidence="8" id="KW-1185">Reference proteome</keyword>
<dbReference type="EMBL" id="CYHB01000004">
    <property type="protein sequence ID" value="CUA86899.1"/>
    <property type="molecule type" value="Genomic_DNA"/>
</dbReference>
<feature type="transmembrane region" description="Helical" evidence="6">
    <location>
        <begin position="250"/>
        <end position="271"/>
    </location>
</feature>
<gene>
    <name evidence="7" type="ORF">Ga0061064_1657</name>
</gene>
<dbReference type="PANTHER" id="PTHR10010:SF46">
    <property type="entry name" value="SODIUM-DEPENDENT PHOSPHATE TRANSPORT PROTEIN 2B"/>
    <property type="match status" value="1"/>
</dbReference>
<keyword evidence="2" id="KW-1003">Cell membrane</keyword>
<feature type="transmembrane region" description="Helical" evidence="6">
    <location>
        <begin position="133"/>
        <end position="151"/>
    </location>
</feature>
<feature type="transmembrane region" description="Helical" evidence="6">
    <location>
        <begin position="198"/>
        <end position="215"/>
    </location>
</feature>
<feature type="transmembrane region" description="Helical" evidence="6">
    <location>
        <begin position="221"/>
        <end position="238"/>
    </location>
</feature>
<name>A0A0K6H7M7_9GAMM</name>
<evidence type="ECO:0000256" key="1">
    <source>
        <dbReference type="ARBA" id="ARBA00004651"/>
    </source>
</evidence>
<dbReference type="Pfam" id="PF02690">
    <property type="entry name" value="Na_Pi_cotrans"/>
    <property type="match status" value="2"/>
</dbReference>
<dbReference type="GO" id="GO:0005436">
    <property type="term" value="F:sodium:phosphate symporter activity"/>
    <property type="evidence" value="ECO:0007669"/>
    <property type="project" value="InterPro"/>
</dbReference>
<accession>A0A0K6H7M7</accession>
<evidence type="ECO:0000256" key="2">
    <source>
        <dbReference type="ARBA" id="ARBA00022475"/>
    </source>
</evidence>
<comment type="subcellular location">
    <subcellularLocation>
        <location evidence="1">Cell membrane</location>
        <topology evidence="1">Multi-pass membrane protein</topology>
    </subcellularLocation>
</comment>
<evidence type="ECO:0000313" key="7">
    <source>
        <dbReference type="EMBL" id="CUA86899.1"/>
    </source>
</evidence>
<dbReference type="GO" id="GO:0005886">
    <property type="term" value="C:plasma membrane"/>
    <property type="evidence" value="ECO:0007669"/>
    <property type="project" value="UniProtKB-SubCell"/>
</dbReference>
<protein>
    <submittedName>
        <fullName evidence="7">Na+/phosphate symporter</fullName>
    </submittedName>
</protein>
<dbReference type="RefSeq" id="WP_055439312.1">
    <property type="nucleotide sequence ID" value="NZ_CYHB01000004.1"/>
</dbReference>
<dbReference type="PANTHER" id="PTHR10010">
    <property type="entry name" value="SOLUTE CARRIER FAMILY 34 SODIUM PHOSPHATE , MEMBER 2-RELATED"/>
    <property type="match status" value="1"/>
</dbReference>
<feature type="transmembrane region" description="Helical" evidence="6">
    <location>
        <begin position="283"/>
        <end position="305"/>
    </location>
</feature>
<reference evidence="8" key="1">
    <citation type="submission" date="2015-08" db="EMBL/GenBank/DDBJ databases">
        <authorList>
            <person name="Varghese N."/>
        </authorList>
    </citation>
    <scope>NUCLEOTIDE SEQUENCE [LARGE SCALE GENOMIC DNA]</scope>
    <source>
        <strain evidence="8">DSM 27808</strain>
    </source>
</reference>
<dbReference type="OrthoDB" id="9763003at2"/>
<dbReference type="InterPro" id="IPR003841">
    <property type="entry name" value="Na/Pi_transpt"/>
</dbReference>
<dbReference type="AlphaFoldDB" id="A0A0K6H7M7"/>
<feature type="transmembrane region" description="Helical" evidence="6">
    <location>
        <begin position="111"/>
        <end position="128"/>
    </location>
</feature>
<keyword evidence="5 6" id="KW-0472">Membrane</keyword>
<sequence>MTLTNWTLALGGLGLLLLGMQMLTDGLKAAAGGHLQQFLERSTQTRLRAAASGFAVTAVVQSSSAVVVALLGFTNAGMLKLRQAAWVVFGSNVGTTMTAWIVALIGLKINIGIFAWPLIGIGMLLQLFRKQKLSGQIGVAIAGFGILFVGLDTLRDAFEHVVTMLPVEQLHVTGTGGIALAVLAGVVLTALVQSSSAALAIVLTASVSGLFSPLAGAAVVVGANIGTTVTAIIASFGATAHAKRLAAVHVLMNSVTGVTALVLLAPMWWVAQWLSGGEQVTNISSGLAVFHTLFNVLGIALMWLFDERIFRAVERWYKLPPLRTGAPRFLDKTVLEIPAMGLNAVQQEQSRVLRQYQIRLRTLLRDSRLAAANEEDIATGELLQHINDYLQKLSSKSLHGNEALQLAELHSYQSRLIDLRELVEKLRAATPTQIDASLNHDLRAQLLELLSGSEMKDRPQANWQALVSSIRATRNLLRSTWLQQIARNELSPTEGAVLIQLASHWERSAELITALQT</sequence>
<dbReference type="GO" id="GO:0044341">
    <property type="term" value="P:sodium-dependent phosphate transport"/>
    <property type="evidence" value="ECO:0007669"/>
    <property type="project" value="InterPro"/>
</dbReference>
<evidence type="ECO:0000256" key="3">
    <source>
        <dbReference type="ARBA" id="ARBA00022692"/>
    </source>
</evidence>
<evidence type="ECO:0000256" key="4">
    <source>
        <dbReference type="ARBA" id="ARBA00022989"/>
    </source>
</evidence>
<feature type="transmembrane region" description="Helical" evidence="6">
    <location>
        <begin position="171"/>
        <end position="191"/>
    </location>
</feature>
<evidence type="ECO:0000313" key="8">
    <source>
        <dbReference type="Proteomes" id="UP000182598"/>
    </source>
</evidence>
<dbReference type="Proteomes" id="UP000182598">
    <property type="component" value="Unassembled WGS sequence"/>
</dbReference>
<organism evidence="7 8">
    <name type="scientific">Pseudidiomarina woesei</name>
    <dbReference type="NCBI Taxonomy" id="1381080"/>
    <lineage>
        <taxon>Bacteria</taxon>
        <taxon>Pseudomonadati</taxon>
        <taxon>Pseudomonadota</taxon>
        <taxon>Gammaproteobacteria</taxon>
        <taxon>Alteromonadales</taxon>
        <taxon>Idiomarinaceae</taxon>
        <taxon>Pseudidiomarina</taxon>
    </lineage>
</organism>
<feature type="transmembrane region" description="Helical" evidence="6">
    <location>
        <begin position="85"/>
        <end position="105"/>
    </location>
</feature>
<evidence type="ECO:0000256" key="5">
    <source>
        <dbReference type="ARBA" id="ARBA00023136"/>
    </source>
</evidence>
<keyword evidence="3 6" id="KW-0812">Transmembrane</keyword>